<feature type="non-terminal residue" evidence="1">
    <location>
        <position position="1"/>
    </location>
</feature>
<reference evidence="1 2" key="1">
    <citation type="journal article" date="2019" name="Sci. Rep.">
        <title>A high-quality genome of Eragrostis curvula grass provides insights into Poaceae evolution and supports new strategies to enhance forage quality.</title>
        <authorList>
            <person name="Carballo J."/>
            <person name="Santos B.A.C.M."/>
            <person name="Zappacosta D."/>
            <person name="Garbus I."/>
            <person name="Selva J.P."/>
            <person name="Gallo C.A."/>
            <person name="Diaz A."/>
            <person name="Albertini E."/>
            <person name="Caccamo M."/>
            <person name="Echenique V."/>
        </authorList>
    </citation>
    <scope>NUCLEOTIDE SEQUENCE [LARGE SCALE GENOMIC DNA]</scope>
    <source>
        <strain evidence="2">cv. Victoria</strain>
        <tissue evidence="1">Leaf</tissue>
    </source>
</reference>
<sequence>PYWGPAQLAGISLEAGELSIFISASYICYNSSNTTETSGESWFCNMAAPFMFSPTQNVFTVIGCNTLAFLNGGLDASYRTGCISTCDSMDAAAQDGDDCTGLGCCQTPILKNLGAILVDWNDTNFNTPVDNPAWNYIPCSYAFVAQKDWYQFRRQDLIRNGTESFLTRGGERMPVVLDWAISSNGSCGEAGIAPACVSAHSYCVNPYKGMGICAIAPRGTWAIHTSWTDAQH</sequence>
<comment type="caution">
    <text evidence="1">The sequence shown here is derived from an EMBL/GenBank/DDBJ whole genome shotgun (WGS) entry which is preliminary data.</text>
</comment>
<proteinExistence type="predicted"/>
<dbReference type="OrthoDB" id="4062651at2759"/>
<dbReference type="EMBL" id="RWGY01000013">
    <property type="protein sequence ID" value="TVU24500.1"/>
    <property type="molecule type" value="Genomic_DNA"/>
</dbReference>
<evidence type="ECO:0000313" key="2">
    <source>
        <dbReference type="Proteomes" id="UP000324897"/>
    </source>
</evidence>
<accession>A0A5J9UMU4</accession>
<dbReference type="Proteomes" id="UP000324897">
    <property type="component" value="Chromosome 2"/>
</dbReference>
<name>A0A5J9UMU4_9POAL</name>
<protein>
    <recommendedName>
        <fullName evidence="3">Wall-associated receptor kinase galacturonan-binding domain-containing protein</fullName>
    </recommendedName>
</protein>
<feature type="non-terminal residue" evidence="1">
    <location>
        <position position="232"/>
    </location>
</feature>
<keyword evidence="2" id="KW-1185">Reference proteome</keyword>
<organism evidence="1 2">
    <name type="scientific">Eragrostis curvula</name>
    <name type="common">weeping love grass</name>
    <dbReference type="NCBI Taxonomy" id="38414"/>
    <lineage>
        <taxon>Eukaryota</taxon>
        <taxon>Viridiplantae</taxon>
        <taxon>Streptophyta</taxon>
        <taxon>Embryophyta</taxon>
        <taxon>Tracheophyta</taxon>
        <taxon>Spermatophyta</taxon>
        <taxon>Magnoliopsida</taxon>
        <taxon>Liliopsida</taxon>
        <taxon>Poales</taxon>
        <taxon>Poaceae</taxon>
        <taxon>PACMAD clade</taxon>
        <taxon>Chloridoideae</taxon>
        <taxon>Eragrostideae</taxon>
        <taxon>Eragrostidinae</taxon>
        <taxon>Eragrostis</taxon>
    </lineage>
</organism>
<dbReference type="PANTHER" id="PTHR33491">
    <property type="entry name" value="OSJNBA0016N04.9 PROTEIN"/>
    <property type="match status" value="1"/>
</dbReference>
<dbReference type="AlphaFoldDB" id="A0A5J9UMU4"/>
<dbReference type="Gramene" id="TVU24500">
    <property type="protein sequence ID" value="TVU24500"/>
    <property type="gene ID" value="EJB05_26942"/>
</dbReference>
<gene>
    <name evidence="1" type="ORF">EJB05_26942</name>
</gene>
<evidence type="ECO:0008006" key="3">
    <source>
        <dbReference type="Google" id="ProtNLM"/>
    </source>
</evidence>
<evidence type="ECO:0000313" key="1">
    <source>
        <dbReference type="EMBL" id="TVU24500.1"/>
    </source>
</evidence>